<dbReference type="AlphaFoldDB" id="X0WBZ1"/>
<proteinExistence type="predicted"/>
<feature type="non-terminal residue" evidence="1">
    <location>
        <position position="255"/>
    </location>
</feature>
<gene>
    <name evidence="1" type="ORF">S01H1_60624</name>
</gene>
<accession>X0WBZ1</accession>
<comment type="caution">
    <text evidence="1">The sequence shown here is derived from an EMBL/GenBank/DDBJ whole genome shotgun (WGS) entry which is preliminary data.</text>
</comment>
<sequence>LIQGSPQAEAYDLTAYGPEWLLGKNVVRGKWFADSDVGPRLILGQATEFDTNAPSIVDTRIPCVFNEDGLPNMSPESWDIAPPGTIDISRASGGAVFAPSDLRVINDGKVTYEARKWTAYRALRSMVEWVDRYEVISSSETDWDAIASTLGNIEIGEVDIDGKDVLGAIREILSPLGFGFRLNVISDGLWKHALVVYSLKPNGAGKQPYLPPLNSDITDANGSRAEVSRLDFVRDTHNTRNSITVVGQPKRLQLT</sequence>
<reference evidence="1" key="1">
    <citation type="journal article" date="2014" name="Front. Microbiol.">
        <title>High frequency of phylogenetically diverse reductive dehalogenase-homologous genes in deep subseafloor sedimentary metagenomes.</title>
        <authorList>
            <person name="Kawai M."/>
            <person name="Futagami T."/>
            <person name="Toyoda A."/>
            <person name="Takaki Y."/>
            <person name="Nishi S."/>
            <person name="Hori S."/>
            <person name="Arai W."/>
            <person name="Tsubouchi T."/>
            <person name="Morono Y."/>
            <person name="Uchiyama I."/>
            <person name="Ito T."/>
            <person name="Fujiyama A."/>
            <person name="Inagaki F."/>
            <person name="Takami H."/>
        </authorList>
    </citation>
    <scope>NUCLEOTIDE SEQUENCE</scope>
    <source>
        <strain evidence="1">Expedition CK06-06</strain>
    </source>
</reference>
<protein>
    <submittedName>
        <fullName evidence="1">Uncharacterized protein</fullName>
    </submittedName>
</protein>
<organism evidence="1">
    <name type="scientific">marine sediment metagenome</name>
    <dbReference type="NCBI Taxonomy" id="412755"/>
    <lineage>
        <taxon>unclassified sequences</taxon>
        <taxon>metagenomes</taxon>
        <taxon>ecological metagenomes</taxon>
    </lineage>
</organism>
<name>X0WBZ1_9ZZZZ</name>
<feature type="non-terminal residue" evidence="1">
    <location>
        <position position="1"/>
    </location>
</feature>
<evidence type="ECO:0000313" key="1">
    <source>
        <dbReference type="EMBL" id="GAG22083.1"/>
    </source>
</evidence>
<dbReference type="EMBL" id="BARS01039713">
    <property type="protein sequence ID" value="GAG22083.1"/>
    <property type="molecule type" value="Genomic_DNA"/>
</dbReference>